<dbReference type="RefSeq" id="WP_091835109.1">
    <property type="nucleotide sequence ID" value="NZ_FNZK01000024.1"/>
</dbReference>
<dbReference type="AlphaFoldDB" id="A0A1H7CQ72"/>
<dbReference type="SUPFAM" id="SSF53649">
    <property type="entry name" value="Alkaline phosphatase-like"/>
    <property type="match status" value="1"/>
</dbReference>
<evidence type="ECO:0000313" key="10">
    <source>
        <dbReference type="Proteomes" id="UP000199662"/>
    </source>
</evidence>
<dbReference type="PANTHER" id="PTHR30443">
    <property type="entry name" value="INNER MEMBRANE PROTEIN"/>
    <property type="match status" value="1"/>
</dbReference>
<accession>A0A1H7CQ72</accession>
<evidence type="ECO:0000313" key="9">
    <source>
        <dbReference type="EMBL" id="SEJ91818.1"/>
    </source>
</evidence>
<dbReference type="GO" id="GO:0009244">
    <property type="term" value="P:lipopolysaccharide core region biosynthetic process"/>
    <property type="evidence" value="ECO:0007669"/>
    <property type="project" value="TreeGrafter"/>
</dbReference>
<keyword evidence="10" id="KW-1185">Reference proteome</keyword>
<dbReference type="InterPro" id="IPR040423">
    <property type="entry name" value="PEA_transferase"/>
</dbReference>
<feature type="transmembrane region" description="Helical" evidence="7">
    <location>
        <begin position="21"/>
        <end position="41"/>
    </location>
</feature>
<protein>
    <submittedName>
        <fullName evidence="9">Heptose-I-phosphate ethanolaminephosphotransferase</fullName>
    </submittedName>
</protein>
<evidence type="ECO:0000256" key="2">
    <source>
        <dbReference type="ARBA" id="ARBA00022475"/>
    </source>
</evidence>
<name>A0A1H7CQ72_9FIRM</name>
<evidence type="ECO:0000256" key="1">
    <source>
        <dbReference type="ARBA" id="ARBA00004651"/>
    </source>
</evidence>
<dbReference type="EMBL" id="FNZK01000024">
    <property type="protein sequence ID" value="SEJ91818.1"/>
    <property type="molecule type" value="Genomic_DNA"/>
</dbReference>
<feature type="domain" description="Sulfatase N-terminal" evidence="8">
    <location>
        <begin position="239"/>
        <end position="529"/>
    </location>
</feature>
<dbReference type="InterPro" id="IPR058130">
    <property type="entry name" value="PEA_transf_C"/>
</dbReference>
<evidence type="ECO:0000256" key="6">
    <source>
        <dbReference type="ARBA" id="ARBA00023136"/>
    </source>
</evidence>
<evidence type="ECO:0000256" key="4">
    <source>
        <dbReference type="ARBA" id="ARBA00022692"/>
    </source>
</evidence>
<dbReference type="Gene3D" id="3.40.720.10">
    <property type="entry name" value="Alkaline Phosphatase, subunit A"/>
    <property type="match status" value="1"/>
</dbReference>
<dbReference type="InterPro" id="IPR017850">
    <property type="entry name" value="Alkaline_phosphatase_core_sf"/>
</dbReference>
<comment type="subcellular location">
    <subcellularLocation>
        <location evidence="1">Cell membrane</location>
        <topology evidence="1">Multi-pass membrane protein</topology>
    </subcellularLocation>
</comment>
<evidence type="ECO:0000256" key="5">
    <source>
        <dbReference type="ARBA" id="ARBA00022989"/>
    </source>
</evidence>
<dbReference type="GO" id="GO:0016776">
    <property type="term" value="F:phosphotransferase activity, phosphate group as acceptor"/>
    <property type="evidence" value="ECO:0007669"/>
    <property type="project" value="TreeGrafter"/>
</dbReference>
<keyword evidence="2" id="KW-1003">Cell membrane</keyword>
<dbReference type="GO" id="GO:0005886">
    <property type="term" value="C:plasma membrane"/>
    <property type="evidence" value="ECO:0007669"/>
    <property type="project" value="UniProtKB-SubCell"/>
</dbReference>
<dbReference type="Proteomes" id="UP000199662">
    <property type="component" value="Unassembled WGS sequence"/>
</dbReference>
<feature type="transmembrane region" description="Helical" evidence="7">
    <location>
        <begin position="85"/>
        <end position="104"/>
    </location>
</feature>
<keyword evidence="3 9" id="KW-0808">Transferase</keyword>
<feature type="transmembrane region" description="Helical" evidence="7">
    <location>
        <begin position="170"/>
        <end position="191"/>
    </location>
</feature>
<dbReference type="InterPro" id="IPR000917">
    <property type="entry name" value="Sulfatase_N"/>
</dbReference>
<feature type="transmembrane region" description="Helical" evidence="7">
    <location>
        <begin position="130"/>
        <end position="150"/>
    </location>
</feature>
<keyword evidence="4 7" id="KW-0812">Transmembrane</keyword>
<dbReference type="Pfam" id="PF00884">
    <property type="entry name" value="Sulfatase"/>
    <property type="match status" value="1"/>
</dbReference>
<evidence type="ECO:0000256" key="7">
    <source>
        <dbReference type="SAM" id="Phobius"/>
    </source>
</evidence>
<sequence>MRTNQKKWKLLRVAGWVQKLFQNNFGFMGLLFLLNYTTMAWSLWRAKEIELVIGYGFSLFMAVTAVTMVVQIFPTVKIKKVLKGILLFISGLPFLIEMFAMYNYKALIGAGIINAVLETNSHEAVEFWKMYIGFQGVAAVVGMILFLVFVQRYRILARIKISRRKQNRLVFLLLIVSSLATLRICTAYAGLLENGSLDLPVQRTYASIQTAVNNIEAYQELSSKLNVESSITDNKSEIPQVVFILGEATSRHHMHLYGYDLPNTPNLDELKRKNEISVFTDCISPHSTTVAVLRDLFTFADYESDKEWYEYNNLIDVMNNAGYKTFWLSNQESAGIWGNVAQLYAKRSTKHEFTRLRDSHEDFGSLDGELFPMLDGAMQEQAAKNFYVIHLMGGHSLYYSRFPYSFAKFTKDDITREATEEQKIVLAQYANAIYYNDYIVSGIIDKFSEQEALVIYLPDHGETIYDNSNFAGHVEENPNRYMLEVPMIIWASDLFKAKYPEKWRQIQAAVNKPYMTDDMIHTVLDLVDIKTSEFDPAKSIINSQFDASRKRMVQGRDYDTEIKPVN</sequence>
<dbReference type="PANTHER" id="PTHR30443:SF2">
    <property type="entry name" value="PHOSPHOETHANOLAMINE TRANSFERASE EPTC"/>
    <property type="match status" value="1"/>
</dbReference>
<evidence type="ECO:0000256" key="3">
    <source>
        <dbReference type="ARBA" id="ARBA00022679"/>
    </source>
</evidence>
<reference evidence="9 10" key="1">
    <citation type="submission" date="2016-10" db="EMBL/GenBank/DDBJ databases">
        <authorList>
            <person name="de Groot N.N."/>
        </authorList>
    </citation>
    <scope>NUCLEOTIDE SEQUENCE [LARGE SCALE GENOMIC DNA]</scope>
    <source>
        <strain evidence="9 10">DSM 2179</strain>
    </source>
</reference>
<keyword evidence="5 7" id="KW-1133">Transmembrane helix</keyword>
<evidence type="ECO:0000259" key="8">
    <source>
        <dbReference type="Pfam" id="PF00884"/>
    </source>
</evidence>
<feature type="transmembrane region" description="Helical" evidence="7">
    <location>
        <begin position="53"/>
        <end position="73"/>
    </location>
</feature>
<proteinExistence type="predicted"/>
<dbReference type="STRING" id="84035.SAMN05660742_12414"/>
<gene>
    <name evidence="9" type="ORF">SAMN05660742_12414</name>
</gene>
<keyword evidence="6 7" id="KW-0472">Membrane</keyword>
<organism evidence="9 10">
    <name type="scientific">Propionispira arboris</name>
    <dbReference type="NCBI Taxonomy" id="84035"/>
    <lineage>
        <taxon>Bacteria</taxon>
        <taxon>Bacillati</taxon>
        <taxon>Bacillota</taxon>
        <taxon>Negativicutes</taxon>
        <taxon>Selenomonadales</taxon>
        <taxon>Selenomonadaceae</taxon>
        <taxon>Propionispira</taxon>
    </lineage>
</organism>
<dbReference type="CDD" id="cd16017">
    <property type="entry name" value="LptA"/>
    <property type="match status" value="1"/>
</dbReference>